<dbReference type="Proteomes" id="UP000789901">
    <property type="component" value="Unassembled WGS sequence"/>
</dbReference>
<sequence length="73" mass="8408">IKTLTEVATYKKNGTFEIFQFSKICYWYISNIIEALSYFVKALLKPSGEAIEVTEDVIVCKFDQTQPYCTLIV</sequence>
<evidence type="ECO:0000313" key="2">
    <source>
        <dbReference type="Proteomes" id="UP000789901"/>
    </source>
</evidence>
<keyword evidence="2" id="KW-1185">Reference proteome</keyword>
<comment type="caution">
    <text evidence="1">The sequence shown here is derived from an EMBL/GenBank/DDBJ whole genome shotgun (WGS) entry which is preliminary data.</text>
</comment>
<accession>A0ABN7WG43</accession>
<reference evidence="1 2" key="1">
    <citation type="submission" date="2021-06" db="EMBL/GenBank/DDBJ databases">
        <authorList>
            <person name="Kallberg Y."/>
            <person name="Tangrot J."/>
            <person name="Rosling A."/>
        </authorList>
    </citation>
    <scope>NUCLEOTIDE SEQUENCE [LARGE SCALE GENOMIC DNA]</scope>
    <source>
        <strain evidence="1 2">120-4 pot B 10/14</strain>
    </source>
</reference>
<gene>
    <name evidence="1" type="ORF">GMARGA_LOCUS30376</name>
</gene>
<proteinExistence type="predicted"/>
<evidence type="ECO:0000313" key="1">
    <source>
        <dbReference type="EMBL" id="CAG8830590.1"/>
    </source>
</evidence>
<name>A0ABN7WG43_GIGMA</name>
<feature type="non-terminal residue" evidence="1">
    <location>
        <position position="1"/>
    </location>
</feature>
<organism evidence="1 2">
    <name type="scientific">Gigaspora margarita</name>
    <dbReference type="NCBI Taxonomy" id="4874"/>
    <lineage>
        <taxon>Eukaryota</taxon>
        <taxon>Fungi</taxon>
        <taxon>Fungi incertae sedis</taxon>
        <taxon>Mucoromycota</taxon>
        <taxon>Glomeromycotina</taxon>
        <taxon>Glomeromycetes</taxon>
        <taxon>Diversisporales</taxon>
        <taxon>Gigasporaceae</taxon>
        <taxon>Gigaspora</taxon>
    </lineage>
</organism>
<dbReference type="EMBL" id="CAJVQB010042671">
    <property type="protein sequence ID" value="CAG8830590.1"/>
    <property type="molecule type" value="Genomic_DNA"/>
</dbReference>
<protein>
    <submittedName>
        <fullName evidence="1">960_t:CDS:1</fullName>
    </submittedName>
</protein>